<evidence type="ECO:0000313" key="2">
    <source>
        <dbReference type="Proteomes" id="UP000011182"/>
    </source>
</evidence>
<organism evidence="1 2">
    <name type="scientific">Bacillus inaquosorum KCTC 13429</name>
    <dbReference type="NCBI Taxonomy" id="1236548"/>
    <lineage>
        <taxon>Bacteria</taxon>
        <taxon>Bacillati</taxon>
        <taxon>Bacillota</taxon>
        <taxon>Bacilli</taxon>
        <taxon>Bacillales</taxon>
        <taxon>Bacillaceae</taxon>
        <taxon>Bacillus</taxon>
    </lineage>
</organism>
<sequence>MVFYVYIFGFARTAETFNKQIKERLEHKKHVIGTLKT</sequence>
<dbReference type="Proteomes" id="UP000011182">
    <property type="component" value="Unassembled WGS sequence"/>
</dbReference>
<keyword evidence="2" id="KW-1185">Reference proteome</keyword>
<accession>A0A9W5PDY6</accession>
<evidence type="ECO:0008006" key="3">
    <source>
        <dbReference type="Google" id="ProtNLM"/>
    </source>
</evidence>
<proteinExistence type="predicted"/>
<dbReference type="AlphaFoldDB" id="A0A9W5PDY6"/>
<comment type="caution">
    <text evidence="1">The sequence shown here is derived from an EMBL/GenBank/DDBJ whole genome shotgun (WGS) entry which is preliminary data.</text>
</comment>
<evidence type="ECO:0000313" key="1">
    <source>
        <dbReference type="EMBL" id="ELS62120.1"/>
    </source>
</evidence>
<dbReference type="EMBL" id="AMXN01000002">
    <property type="protein sequence ID" value="ELS62120.1"/>
    <property type="molecule type" value="Genomic_DNA"/>
</dbReference>
<name>A0A9W5PDY6_9BACI</name>
<protein>
    <recommendedName>
        <fullName evidence="3">Transposase</fullName>
    </recommendedName>
</protein>
<gene>
    <name evidence="1" type="ORF">BSI_11990</name>
</gene>
<reference evidence="1 2" key="1">
    <citation type="journal article" date="2014" name="Syst. Appl. Microbiol.">
        <title>Genomic insights into the taxonomic status of the three subspecies of Bacillus subtilis.</title>
        <authorList>
            <person name="Yi H."/>
            <person name="Chun J."/>
            <person name="Cha C.J."/>
        </authorList>
    </citation>
    <scope>NUCLEOTIDE SEQUENCE [LARGE SCALE GENOMIC DNA]</scope>
    <source>
        <strain evidence="1 2">KCTC 13429</strain>
    </source>
</reference>